<reference evidence="7" key="1">
    <citation type="submission" date="2021-03" db="EMBL/GenBank/DDBJ databases">
        <title>Pengzhenrongella sicca gen. nov., sp. nov., a new member of suborder Micrococcineae isolated from High-Arctic tundra soil.</title>
        <authorList>
            <person name="Peng F."/>
        </authorList>
    </citation>
    <scope>NUCLEOTIDE SEQUENCE</scope>
    <source>
        <strain evidence="7">LRZ-2</strain>
    </source>
</reference>
<evidence type="ECO:0000256" key="6">
    <source>
        <dbReference type="SAM" id="MobiDB-lite"/>
    </source>
</evidence>
<name>A0A8A4ZFQ1_9MICO</name>
<dbReference type="PANTHER" id="PTHR21419">
    <property type="match status" value="1"/>
</dbReference>
<evidence type="ECO:0000256" key="4">
    <source>
        <dbReference type="ARBA" id="ARBA00022989"/>
    </source>
</evidence>
<dbReference type="RefSeq" id="WP_227424557.1">
    <property type="nucleotide sequence ID" value="NZ_CP071868.1"/>
</dbReference>
<evidence type="ECO:0000256" key="3">
    <source>
        <dbReference type="ARBA" id="ARBA00022729"/>
    </source>
</evidence>
<keyword evidence="5" id="KW-0472">Membrane</keyword>
<evidence type="ECO:0000313" key="7">
    <source>
        <dbReference type="EMBL" id="QTE30231.1"/>
    </source>
</evidence>
<dbReference type="Gene3D" id="2.130.10.130">
    <property type="entry name" value="Integrin alpha, N-terminal"/>
    <property type="match status" value="2"/>
</dbReference>
<gene>
    <name evidence="7" type="ORF">J4E96_04280</name>
</gene>
<accession>A0A8A4ZFQ1</accession>
<protein>
    <submittedName>
        <fullName evidence="7">VCBS repeat-containing protein</fullName>
    </submittedName>
</protein>
<proteinExistence type="predicted"/>
<evidence type="ECO:0000313" key="8">
    <source>
        <dbReference type="Proteomes" id="UP000663937"/>
    </source>
</evidence>
<evidence type="ECO:0000256" key="1">
    <source>
        <dbReference type="ARBA" id="ARBA00004167"/>
    </source>
</evidence>
<dbReference type="Pfam" id="PF13517">
    <property type="entry name" value="FG-GAP_3"/>
    <property type="match status" value="3"/>
</dbReference>
<evidence type="ECO:0000256" key="2">
    <source>
        <dbReference type="ARBA" id="ARBA00022692"/>
    </source>
</evidence>
<keyword evidence="8" id="KW-1185">Reference proteome</keyword>
<dbReference type="Proteomes" id="UP000663937">
    <property type="component" value="Chromosome"/>
</dbReference>
<sequence>MTTHLASARPMNVPIEGSTGTSGWAKASSPTLADLDGDGRNEVVIGSLDGRVYVYGHDGSLRWSNYLDANVQAGPVNGSPAVGDIDGDGSPEVVAGSDNGWVFAWAANGTLKPGWPQFTGYNADYPARCATNACTGVIAAPTLADLDGNGTLEVIVGSHSHLMWVWNGSGVVLPGWPRDVWDGIASGAAVGDVNGDGRPEIVVGSDVESNCGDCRPYGVLTKGGLVHALTITGDELPGWPFRTDSFMAGAPTLTDLDADGSLEVLIGGGYFPSEPASRGHHLYAVNGNGTVRWSFATRGVVLGAAVAADLSGDGRPEIAVADSTCLDGSCAGGVVYLLNWDGSLRWASEGRTTTAPSGSGAHFSGPVLGDVTGDGRPEIVAADANWHVKAWDLFGQVSADTGTTFAIFGSPAIGDLDGDGTNEVVVGSAANNGPRGGTLEELAGSGRVYAWDTAGRGGLPFPQYQSRVIPTTFTPTQPAACTTVLASVADLPMVRRGSTWYGRLGYSNGAADACYAYGDAADKPITGDWDGDGDATLGVFRPSTGTWYLRNGDGGGAAYRTMVFASASDIPVAGDWNGDGKDDIGVFRPSTGTWYLTYPDDPGTVRVVRFASPADLPVVGDWDGDGDASPGVFRNGTWYLMDDGVNGSNVQAVRFASPGDRPVAGDWNHDGRDTLGAFRAGVWYLVNTLTSGSAASGFSFGSAGDTASTWG</sequence>
<organism evidence="7 8">
    <name type="scientific">Pengzhenrongella sicca</name>
    <dbReference type="NCBI Taxonomy" id="2819238"/>
    <lineage>
        <taxon>Bacteria</taxon>
        <taxon>Bacillati</taxon>
        <taxon>Actinomycetota</taxon>
        <taxon>Actinomycetes</taxon>
        <taxon>Micrococcales</taxon>
        <taxon>Pengzhenrongella</taxon>
    </lineage>
</organism>
<comment type="subcellular location">
    <subcellularLocation>
        <location evidence="1">Membrane</location>
        <topology evidence="1">Single-pass membrane protein</topology>
    </subcellularLocation>
</comment>
<keyword evidence="4" id="KW-1133">Transmembrane helix</keyword>
<evidence type="ECO:0000256" key="5">
    <source>
        <dbReference type="ARBA" id="ARBA00023136"/>
    </source>
</evidence>
<dbReference type="PANTHER" id="PTHR21419:SF23">
    <property type="entry name" value="PROTEIN DEFECTIVE IN EXINE FORMATION 1"/>
    <property type="match status" value="1"/>
</dbReference>
<dbReference type="KEGG" id="psic:J4E96_04280"/>
<dbReference type="GO" id="GO:0016020">
    <property type="term" value="C:membrane"/>
    <property type="evidence" value="ECO:0007669"/>
    <property type="project" value="UniProtKB-SubCell"/>
</dbReference>
<keyword evidence="3" id="KW-0732">Signal</keyword>
<dbReference type="AlphaFoldDB" id="A0A8A4ZFQ1"/>
<dbReference type="InterPro" id="IPR013517">
    <property type="entry name" value="FG-GAP"/>
</dbReference>
<dbReference type="SUPFAM" id="SSF69318">
    <property type="entry name" value="Integrin alpha N-terminal domain"/>
    <property type="match status" value="2"/>
</dbReference>
<dbReference type="InterPro" id="IPR045232">
    <property type="entry name" value="FAM234"/>
</dbReference>
<dbReference type="EMBL" id="CP071868">
    <property type="protein sequence ID" value="QTE30231.1"/>
    <property type="molecule type" value="Genomic_DNA"/>
</dbReference>
<feature type="region of interest" description="Disordered" evidence="6">
    <location>
        <begin position="1"/>
        <end position="26"/>
    </location>
</feature>
<dbReference type="InterPro" id="IPR028994">
    <property type="entry name" value="Integrin_alpha_N"/>
</dbReference>
<keyword evidence="2" id="KW-0812">Transmembrane</keyword>